<evidence type="ECO:0000256" key="3">
    <source>
        <dbReference type="ARBA" id="ARBA00023080"/>
    </source>
</evidence>
<dbReference type="GO" id="GO:0009117">
    <property type="term" value="P:nucleotide metabolic process"/>
    <property type="evidence" value="ECO:0007669"/>
    <property type="project" value="UniProtKB-KW"/>
</dbReference>
<evidence type="ECO:0000313" key="4">
    <source>
        <dbReference type="EMBL" id="TKW60762.1"/>
    </source>
</evidence>
<dbReference type="Proteomes" id="UP000320948">
    <property type="component" value="Unassembled WGS sequence"/>
</dbReference>
<organism evidence="4 5">
    <name type="scientific">Blastochloris viridis</name>
    <name type="common">Rhodopseudomonas viridis</name>
    <dbReference type="NCBI Taxonomy" id="1079"/>
    <lineage>
        <taxon>Bacteria</taxon>
        <taxon>Pseudomonadati</taxon>
        <taxon>Pseudomonadota</taxon>
        <taxon>Alphaproteobacteria</taxon>
        <taxon>Hyphomicrobiales</taxon>
        <taxon>Blastochloridaceae</taxon>
        <taxon>Blastochloris</taxon>
    </lineage>
</organism>
<reference evidence="4 5" key="1">
    <citation type="journal article" date="2017" name="Nat. Commun.">
        <title>In situ click chemistry generation of cyclooxygenase-2 inhibitors.</title>
        <authorList>
            <person name="Bhardwaj A."/>
            <person name="Kaur J."/>
            <person name="Wuest M."/>
            <person name="Wuest F."/>
        </authorList>
    </citation>
    <scope>NUCLEOTIDE SEQUENCE [LARGE SCALE GENOMIC DNA]</scope>
    <source>
        <strain evidence="4">S2_018_000_R2_106</strain>
    </source>
</reference>
<comment type="caution">
    <text evidence="4">The sequence shown here is derived from an EMBL/GenBank/DDBJ whole genome shotgun (WGS) entry which is preliminary data.</text>
</comment>
<keyword evidence="2" id="KW-0378">Hydrolase</keyword>
<evidence type="ECO:0000256" key="1">
    <source>
        <dbReference type="ARBA" id="ARBA00008023"/>
    </source>
</evidence>
<dbReference type="Gene3D" id="3.90.950.10">
    <property type="match status" value="1"/>
</dbReference>
<name>A0A6N4R0N4_BLAVI</name>
<protein>
    <submittedName>
        <fullName evidence="4">Non-canonical purine NTP pyrophosphatase</fullName>
    </submittedName>
</protein>
<dbReference type="InterPro" id="IPR029001">
    <property type="entry name" value="ITPase-like_fam"/>
</dbReference>
<proteinExistence type="inferred from homology"/>
<sequence>MKITLVTGNDGKWNLAVAQLGRFGIELTRETFDLPEIQSFDSAEIAAESVKLACAKVGGPVMVTDVSYDLKALKGFPGPFARYTNSYLTPADFLTLMDGKTDRRFEIKEALAYCEPGMKPMVFSSSMYGVIAEEAHGDKLMDSITILDGFEKPLAAYPMEEVRAYWNERLTHFLQLGEWLAK</sequence>
<evidence type="ECO:0000256" key="2">
    <source>
        <dbReference type="ARBA" id="ARBA00022801"/>
    </source>
</evidence>
<gene>
    <name evidence="4" type="ORF">DI628_07660</name>
</gene>
<keyword evidence="3" id="KW-0546">Nucleotide metabolism</keyword>
<dbReference type="Pfam" id="PF01725">
    <property type="entry name" value="Ham1p_like"/>
    <property type="match status" value="1"/>
</dbReference>
<dbReference type="GO" id="GO:0047429">
    <property type="term" value="F:nucleoside triphosphate diphosphatase activity"/>
    <property type="evidence" value="ECO:0007669"/>
    <property type="project" value="InterPro"/>
</dbReference>
<dbReference type="AlphaFoldDB" id="A0A6N4R0N4"/>
<dbReference type="EMBL" id="VAFM01000002">
    <property type="protein sequence ID" value="TKW60762.1"/>
    <property type="molecule type" value="Genomic_DNA"/>
</dbReference>
<dbReference type="GO" id="GO:0005737">
    <property type="term" value="C:cytoplasm"/>
    <property type="evidence" value="ECO:0007669"/>
    <property type="project" value="TreeGrafter"/>
</dbReference>
<dbReference type="InterPro" id="IPR002637">
    <property type="entry name" value="RdgB/HAM1"/>
</dbReference>
<evidence type="ECO:0000313" key="5">
    <source>
        <dbReference type="Proteomes" id="UP000320948"/>
    </source>
</evidence>
<dbReference type="GO" id="GO:0009143">
    <property type="term" value="P:nucleoside triphosphate catabolic process"/>
    <property type="evidence" value="ECO:0007669"/>
    <property type="project" value="InterPro"/>
</dbReference>
<dbReference type="SUPFAM" id="SSF52972">
    <property type="entry name" value="ITPase-like"/>
    <property type="match status" value="1"/>
</dbReference>
<dbReference type="PANTHER" id="PTHR11067">
    <property type="entry name" value="INOSINE TRIPHOSPHATE PYROPHOSPHATASE/HAM1 PROTEIN"/>
    <property type="match status" value="1"/>
</dbReference>
<accession>A0A6N4R0N4</accession>
<comment type="similarity">
    <text evidence="1">Belongs to the HAM1 NTPase family.</text>
</comment>
<dbReference type="PANTHER" id="PTHR11067:SF9">
    <property type="entry name" value="INOSINE TRIPHOSPHATE PYROPHOSPHATASE"/>
    <property type="match status" value="1"/>
</dbReference>